<evidence type="ECO:0000313" key="2">
    <source>
        <dbReference type="Proteomes" id="UP001551584"/>
    </source>
</evidence>
<dbReference type="InterPro" id="IPR035948">
    <property type="entry name" value="YwqG-like_sf"/>
</dbReference>
<organism evidence="1 2">
    <name type="scientific">Streptomyces chilikensis</name>
    <dbReference type="NCBI Taxonomy" id="1194079"/>
    <lineage>
        <taxon>Bacteria</taxon>
        <taxon>Bacillati</taxon>
        <taxon>Actinomycetota</taxon>
        <taxon>Actinomycetes</taxon>
        <taxon>Kitasatosporales</taxon>
        <taxon>Streptomycetaceae</taxon>
        <taxon>Streptomyces</taxon>
    </lineage>
</organism>
<accession>A0ABV3EHY2</accession>
<proteinExistence type="predicted"/>
<dbReference type="SUPFAM" id="SSF103032">
    <property type="entry name" value="Hypothetical protein YwqG"/>
    <property type="match status" value="1"/>
</dbReference>
<name>A0ABV3EHY2_9ACTN</name>
<dbReference type="Proteomes" id="UP001551584">
    <property type="component" value="Unassembled WGS sequence"/>
</dbReference>
<sequence length="299" mass="32826">MTRHTPPRPVDVATLFPELAPFRREAVRLHPRAGEPSYRENSLGGPLMWPAEEAWPVCADAEAHVDLGDGVPGGPRTPLVPVLQVHRADAPGIPFPAGRDLLQVLWCPFDHDPQYCPSPVIHWRTAETVGEVRATPPAPADAVASYLPAPCVLHPERVTEYPDADLPRELRAGLRDRFDGLEEETGLEYEDDLASAPGTKLGGYPGWTQAPQWPGCDGCGRPMEHLLTVASWEYDGLWSSWIPVEDRSVAESGREDFRDERSLSVRAPAGLMLGDAGGVHLFECRACPDRPVAHRFDCS</sequence>
<dbReference type="EMBL" id="JBEZNA010000001">
    <property type="protein sequence ID" value="MEU9575782.1"/>
    <property type="molecule type" value="Genomic_DNA"/>
</dbReference>
<dbReference type="RefSeq" id="WP_359267751.1">
    <property type="nucleotide sequence ID" value="NZ_JBEZNA010000001.1"/>
</dbReference>
<reference evidence="1 2" key="1">
    <citation type="submission" date="2024-06" db="EMBL/GenBank/DDBJ databases">
        <title>The Natural Products Discovery Center: Release of the First 8490 Sequenced Strains for Exploring Actinobacteria Biosynthetic Diversity.</title>
        <authorList>
            <person name="Kalkreuter E."/>
            <person name="Kautsar S.A."/>
            <person name="Yang D."/>
            <person name="Bader C.D."/>
            <person name="Teijaro C.N."/>
            <person name="Fluegel L."/>
            <person name="Davis C.M."/>
            <person name="Simpson J.R."/>
            <person name="Lauterbach L."/>
            <person name="Steele A.D."/>
            <person name="Gui C."/>
            <person name="Meng S."/>
            <person name="Li G."/>
            <person name="Viehrig K."/>
            <person name="Ye F."/>
            <person name="Su P."/>
            <person name="Kiefer A.F."/>
            <person name="Nichols A."/>
            <person name="Cepeda A.J."/>
            <person name="Yan W."/>
            <person name="Fan B."/>
            <person name="Jiang Y."/>
            <person name="Adhikari A."/>
            <person name="Zheng C.-J."/>
            <person name="Schuster L."/>
            <person name="Cowan T.M."/>
            <person name="Smanski M.J."/>
            <person name="Chevrette M.G."/>
            <person name="De Carvalho L.P.S."/>
            <person name="Shen B."/>
        </authorList>
    </citation>
    <scope>NUCLEOTIDE SEQUENCE [LARGE SCALE GENOMIC DNA]</scope>
    <source>
        <strain evidence="1 2">NPDC048117</strain>
    </source>
</reference>
<protein>
    <submittedName>
        <fullName evidence="1">DUF1963 domain-containing protein</fullName>
    </submittedName>
</protein>
<gene>
    <name evidence="1" type="ORF">AB0D95_00515</name>
</gene>
<dbReference type="Gene3D" id="2.30.320.10">
    <property type="entry name" value="YwqG-like"/>
    <property type="match status" value="1"/>
</dbReference>
<keyword evidence="2" id="KW-1185">Reference proteome</keyword>
<evidence type="ECO:0000313" key="1">
    <source>
        <dbReference type="EMBL" id="MEU9575782.1"/>
    </source>
</evidence>
<comment type="caution">
    <text evidence="1">The sequence shown here is derived from an EMBL/GenBank/DDBJ whole genome shotgun (WGS) entry which is preliminary data.</text>
</comment>